<evidence type="ECO:0000313" key="2">
    <source>
        <dbReference type="EMBL" id="QFU74552.1"/>
    </source>
</evidence>
<dbReference type="InterPro" id="IPR024311">
    <property type="entry name" value="Lipocalin-like"/>
</dbReference>
<feature type="domain" description="Lipocalin-like" evidence="1">
    <location>
        <begin position="24"/>
        <end position="158"/>
    </location>
</feature>
<sequence length="174" mass="19461">MVGPSNNCSPEQGNCIMISKEDLVGTWELESWTVGYSDRDEFSYPYGEEPRGLLVYANDGWMSASIARNDRAGLPTDISYRKIPDALKAEAFSSYFHYAGRFQVHGGDVVHYVTQSLNPDFPGTEQLRHAELDGQTLVLSGKDQVGEVVRFHSLVWHRTTPTPEPTEDRPPLDA</sequence>
<dbReference type="Pfam" id="PF13924">
    <property type="entry name" value="Lipocalin_5"/>
    <property type="match status" value="1"/>
</dbReference>
<dbReference type="KEGG" id="halc:EY643_02180"/>
<gene>
    <name evidence="2" type="ORF">EY643_02180</name>
</gene>
<evidence type="ECO:0000313" key="3">
    <source>
        <dbReference type="Proteomes" id="UP000326287"/>
    </source>
</evidence>
<organism evidence="2 3">
    <name type="scientific">Halioglobus maricola</name>
    <dbReference type="NCBI Taxonomy" id="2601894"/>
    <lineage>
        <taxon>Bacteria</taxon>
        <taxon>Pseudomonadati</taxon>
        <taxon>Pseudomonadota</taxon>
        <taxon>Gammaproteobacteria</taxon>
        <taxon>Cellvibrionales</taxon>
        <taxon>Halieaceae</taxon>
        <taxon>Halioglobus</taxon>
    </lineage>
</organism>
<dbReference type="Proteomes" id="UP000326287">
    <property type="component" value="Chromosome"/>
</dbReference>
<evidence type="ECO:0000259" key="1">
    <source>
        <dbReference type="Pfam" id="PF13924"/>
    </source>
</evidence>
<proteinExistence type="predicted"/>
<dbReference type="AlphaFoldDB" id="A0A5P9NFK0"/>
<keyword evidence="3" id="KW-1185">Reference proteome</keyword>
<accession>A0A5P9NFK0</accession>
<dbReference type="OrthoDB" id="118834at2"/>
<dbReference type="EMBL" id="CP036422">
    <property type="protein sequence ID" value="QFU74552.1"/>
    <property type="molecule type" value="Genomic_DNA"/>
</dbReference>
<name>A0A5P9NFK0_9GAMM</name>
<protein>
    <recommendedName>
        <fullName evidence="1">Lipocalin-like domain-containing protein</fullName>
    </recommendedName>
</protein>
<reference evidence="2 3" key="1">
    <citation type="submission" date="2019-02" db="EMBL/GenBank/DDBJ databases">
        <authorList>
            <person name="Li S.-H."/>
        </authorList>
    </citation>
    <scope>NUCLEOTIDE SEQUENCE [LARGE SCALE GENOMIC DNA]</scope>
    <source>
        <strain evidence="2 3">IMCC14385</strain>
    </source>
</reference>